<keyword evidence="7" id="KW-1185">Reference proteome</keyword>
<evidence type="ECO:0000256" key="4">
    <source>
        <dbReference type="SAM" id="MobiDB-lite"/>
    </source>
</evidence>
<accession>A0AAD2A7E2</accession>
<dbReference type="SUPFAM" id="SSF46565">
    <property type="entry name" value="Chaperone J-domain"/>
    <property type="match status" value="1"/>
</dbReference>
<dbReference type="PANTHER" id="PTHR45089">
    <property type="entry name" value="DNAJ HEAT SHOCK AMINO-TERMINAL DOMAIN PROTEIN-RELATED"/>
    <property type="match status" value="1"/>
</dbReference>
<dbReference type="InterPro" id="IPR001680">
    <property type="entry name" value="WD40_rpt"/>
</dbReference>
<dbReference type="PROSITE" id="PS50294">
    <property type="entry name" value="WD_REPEATS_REGION"/>
    <property type="match status" value="1"/>
</dbReference>
<evidence type="ECO:0000313" key="6">
    <source>
        <dbReference type="EMBL" id="CAI9779887.1"/>
    </source>
</evidence>
<feature type="region of interest" description="Disordered" evidence="4">
    <location>
        <begin position="654"/>
        <end position="676"/>
    </location>
</feature>
<sequence length="1243" mass="137751">MGVDEIDCRNWDEEAYRDSILQEREALSRTIFRTVFAPTRNPNPNSDIIVTASSDGFVSSYSISSCLALGCGNVRGQNWLVAEPHCLIQGHNGPAYDVKFCGNEEDSLLLSCGDDGKIQGWKWKEILECEVPMRGAKLKPVLDLVNPQHKGPWGALSPIPENNAIAVDSQGGSIYAAAGDSCAYCWDVEKSQIKMVFKGHSNYLHCVVARNSFNQIITGSEDGTARIWDCRSGKCIQVIDPGKDRTSKESVPCVSCIALDASESWLACGKGRSLSLWNLPVYECISRIRTNSSIQDVIFDDNQILAVGSAPLLTRFNMKGDILSQINCAPQSVFSISLHPSGVTAVSGYGGLVDIISQFGSHLCTFRGKSLQAEDGDGHSARRGFYLPMPCPIPRLRAERGLVPFTVLFIYFLFSSSNYKDNLGIGHKIICSLKRTSHDPFVASLPEHGSSSIKLQARSSGLLFEDSDRLQESNYLDTWWALEERTELFGLSIRKNFNSVYSIFELQGFEQLAISTMECNKDEAFRAKQIAEKKMENNDFEGAQKIALKAQNLFPELENIAQLLTVCNVHCSAQNRILGSEKDWYGILQVERLADEVTIKKQYRRLALLLHPDKNKFHGAEAAFKLIGEANMVLSDSAKRSVYDSKIRVSVRTAPSNSSLRQNNNPNGFAAHGQNKYQTKPPHAIARQAVFWTCCPFCSGRFQYPREYVNKALRCHNNSCSKAFIAYDIGAQGIHLGSKWAQPGVQNAPSKSSQSQPSLSEQKEVPDLGAFKMGAQNTTRSSDSHAGSLGGATSRKIGSESGPRAEIGAEIGEDLKAKEKDSRNAQSSNVRKAGGAMPNGDSMPRKSRNLKNKNRKRGRKVIIESSESSDLSNSDPEDVVIEENFDNQGTRMDPALNGFRRLRRLAQPRQNVSCNISGDDDFASPPKRWRGNILSGYGKKEDNETVDGEVSKVKKMGTVPPEGSFSDKNAESKEVKAKGQPAGMQGTGGEPIHVLDDSEPDSDSDSDSDSSIEDKKVYECPDPEFHDFDKIREESCFSAGQIWACYDTLDCMPRYYAQIKKIVTPGFKLSIHWLEASPEGQQAINWADVDLPVGCGKFKRGKTEEASELCTFSHQVHFEKGRSRGSIVIYPRKGDIWALFKDWDIKWSSNPENHKHFNYEIVEVMSDFVYGAGIKVACLDKVEGFLSLFQRTSRSEIDSFLIRPNELLRFSHQIPFFKMTGSERKGVPEGSFELDPAALLLQG</sequence>
<feature type="compositionally biased region" description="Polar residues" evidence="4">
    <location>
        <begin position="654"/>
        <end position="667"/>
    </location>
</feature>
<feature type="compositionally biased region" description="Acidic residues" evidence="4">
    <location>
        <begin position="875"/>
        <end position="885"/>
    </location>
</feature>
<dbReference type="InterPro" id="IPR036869">
    <property type="entry name" value="J_dom_sf"/>
</dbReference>
<dbReference type="SMART" id="SM00320">
    <property type="entry name" value="WD40"/>
    <property type="match status" value="6"/>
</dbReference>
<evidence type="ECO:0000313" key="7">
    <source>
        <dbReference type="Proteomes" id="UP000834106"/>
    </source>
</evidence>
<dbReference type="Pfam" id="PF00226">
    <property type="entry name" value="DnaJ"/>
    <property type="match status" value="1"/>
</dbReference>
<dbReference type="PROSITE" id="PS50082">
    <property type="entry name" value="WD_REPEATS_2"/>
    <property type="match status" value="1"/>
</dbReference>
<feature type="compositionally biased region" description="Basic residues" evidence="4">
    <location>
        <begin position="845"/>
        <end position="860"/>
    </location>
</feature>
<dbReference type="SMART" id="SM00271">
    <property type="entry name" value="DnaJ"/>
    <property type="match status" value="1"/>
</dbReference>
<evidence type="ECO:0000256" key="1">
    <source>
        <dbReference type="ARBA" id="ARBA00022574"/>
    </source>
</evidence>
<gene>
    <name evidence="6" type="ORF">FPE_LOCUS27317</name>
</gene>
<feature type="compositionally biased region" description="Basic and acidic residues" evidence="4">
    <location>
        <begin position="813"/>
        <end position="823"/>
    </location>
</feature>
<feature type="compositionally biased region" description="Basic and acidic residues" evidence="4">
    <location>
        <begin position="968"/>
        <end position="977"/>
    </location>
</feature>
<dbReference type="EMBL" id="OU503052">
    <property type="protein sequence ID" value="CAI9779887.1"/>
    <property type="molecule type" value="Genomic_DNA"/>
</dbReference>
<dbReference type="SUPFAM" id="SSF50978">
    <property type="entry name" value="WD40 repeat-like"/>
    <property type="match status" value="1"/>
</dbReference>
<dbReference type="PROSITE" id="PS00678">
    <property type="entry name" value="WD_REPEATS_1"/>
    <property type="match status" value="1"/>
</dbReference>
<proteinExistence type="predicted"/>
<dbReference type="CDD" id="cd06257">
    <property type="entry name" value="DnaJ"/>
    <property type="match status" value="1"/>
</dbReference>
<dbReference type="AlphaFoldDB" id="A0AAD2A7E2"/>
<dbReference type="InterPro" id="IPR001623">
    <property type="entry name" value="DnaJ_domain"/>
</dbReference>
<keyword evidence="2" id="KW-0677">Repeat</keyword>
<dbReference type="Pfam" id="PF00400">
    <property type="entry name" value="WD40"/>
    <property type="match status" value="1"/>
</dbReference>
<feature type="region of interest" description="Disordered" evidence="4">
    <location>
        <begin position="775"/>
        <end position="893"/>
    </location>
</feature>
<feature type="compositionally biased region" description="Acidic residues" evidence="4">
    <location>
        <begin position="997"/>
        <end position="1011"/>
    </location>
</feature>
<dbReference type="Pfam" id="PF11926">
    <property type="entry name" value="DUF3444"/>
    <property type="match status" value="1"/>
</dbReference>
<dbReference type="PANTHER" id="PTHR45089:SF57">
    <property type="entry name" value="DNAJ HEAT SHOCK N-TERMINAL DOMAIN-CONTAINING PROTEIN"/>
    <property type="match status" value="1"/>
</dbReference>
<feature type="domain" description="J" evidence="5">
    <location>
        <begin position="583"/>
        <end position="647"/>
    </location>
</feature>
<dbReference type="InterPro" id="IPR015943">
    <property type="entry name" value="WD40/YVTN_repeat-like_dom_sf"/>
</dbReference>
<feature type="compositionally biased region" description="Low complexity" evidence="4">
    <location>
        <begin position="864"/>
        <end position="874"/>
    </location>
</feature>
<feature type="compositionally biased region" description="Low complexity" evidence="4">
    <location>
        <begin position="749"/>
        <end position="760"/>
    </location>
</feature>
<organism evidence="6 7">
    <name type="scientific">Fraxinus pennsylvanica</name>
    <dbReference type="NCBI Taxonomy" id="56036"/>
    <lineage>
        <taxon>Eukaryota</taxon>
        <taxon>Viridiplantae</taxon>
        <taxon>Streptophyta</taxon>
        <taxon>Embryophyta</taxon>
        <taxon>Tracheophyta</taxon>
        <taxon>Spermatophyta</taxon>
        <taxon>Magnoliopsida</taxon>
        <taxon>eudicotyledons</taxon>
        <taxon>Gunneridae</taxon>
        <taxon>Pentapetalae</taxon>
        <taxon>asterids</taxon>
        <taxon>lamiids</taxon>
        <taxon>Lamiales</taxon>
        <taxon>Oleaceae</taxon>
        <taxon>Oleeae</taxon>
        <taxon>Fraxinus</taxon>
    </lineage>
</organism>
<dbReference type="InterPro" id="IPR019775">
    <property type="entry name" value="WD40_repeat_CS"/>
</dbReference>
<reference evidence="6" key="1">
    <citation type="submission" date="2023-05" db="EMBL/GenBank/DDBJ databases">
        <authorList>
            <person name="Huff M."/>
        </authorList>
    </citation>
    <scope>NUCLEOTIDE SEQUENCE</scope>
</reference>
<dbReference type="Gene3D" id="2.130.10.10">
    <property type="entry name" value="YVTN repeat-like/Quinoprotein amine dehydrogenase"/>
    <property type="match status" value="1"/>
</dbReference>
<dbReference type="Proteomes" id="UP000834106">
    <property type="component" value="Chromosome 17"/>
</dbReference>
<protein>
    <recommendedName>
        <fullName evidence="5">J domain-containing protein</fullName>
    </recommendedName>
</protein>
<feature type="region of interest" description="Disordered" evidence="4">
    <location>
        <begin position="742"/>
        <end position="762"/>
    </location>
</feature>
<evidence type="ECO:0000256" key="2">
    <source>
        <dbReference type="ARBA" id="ARBA00022737"/>
    </source>
</evidence>
<keyword evidence="1 3" id="KW-0853">WD repeat</keyword>
<dbReference type="InterPro" id="IPR024593">
    <property type="entry name" value="DUF3444"/>
</dbReference>
<evidence type="ECO:0000256" key="3">
    <source>
        <dbReference type="PROSITE-ProRule" id="PRU00221"/>
    </source>
</evidence>
<dbReference type="Gene3D" id="1.10.287.110">
    <property type="entry name" value="DnaJ domain"/>
    <property type="match status" value="1"/>
</dbReference>
<name>A0AAD2A7E2_9LAMI</name>
<evidence type="ECO:0000259" key="5">
    <source>
        <dbReference type="PROSITE" id="PS50076"/>
    </source>
</evidence>
<dbReference type="InterPro" id="IPR036322">
    <property type="entry name" value="WD40_repeat_dom_sf"/>
</dbReference>
<dbReference type="PRINTS" id="PR00625">
    <property type="entry name" value="JDOMAIN"/>
</dbReference>
<feature type="compositionally biased region" description="Polar residues" evidence="4">
    <location>
        <begin position="775"/>
        <end position="785"/>
    </location>
</feature>
<feature type="region of interest" description="Disordered" evidence="4">
    <location>
        <begin position="912"/>
        <end position="1016"/>
    </location>
</feature>
<feature type="repeat" description="WD" evidence="3">
    <location>
        <begin position="197"/>
        <end position="238"/>
    </location>
</feature>
<dbReference type="PROSITE" id="PS50076">
    <property type="entry name" value="DNAJ_2"/>
    <property type="match status" value="1"/>
</dbReference>